<dbReference type="Proteomes" id="UP000292544">
    <property type="component" value="Unassembled WGS sequence"/>
</dbReference>
<keyword evidence="3" id="KW-1185">Reference proteome</keyword>
<dbReference type="RefSeq" id="WP_130567055.1">
    <property type="nucleotide sequence ID" value="NZ_SHLY01000004.1"/>
</dbReference>
<feature type="chain" id="PRO_5047311047" evidence="1">
    <location>
        <begin position="23"/>
        <end position="172"/>
    </location>
</feature>
<evidence type="ECO:0000256" key="1">
    <source>
        <dbReference type="SAM" id="SignalP"/>
    </source>
</evidence>
<dbReference type="CDD" id="cd17511">
    <property type="entry name" value="YbjN_AmyR-like"/>
    <property type="match status" value="1"/>
</dbReference>
<evidence type="ECO:0000313" key="3">
    <source>
        <dbReference type="Proteomes" id="UP000292544"/>
    </source>
</evidence>
<proteinExistence type="predicted"/>
<reference evidence="3" key="1">
    <citation type="submission" date="2019-02" db="EMBL/GenBank/DDBJ databases">
        <title>Draft genome sequence of Muricauda sp. 176CP4-71.</title>
        <authorList>
            <person name="Park J.-S."/>
        </authorList>
    </citation>
    <scope>NUCLEOTIDE SEQUENCE [LARGE SCALE GENOMIC DNA]</scope>
    <source>
        <strain evidence="3">176GS2-150</strain>
    </source>
</reference>
<dbReference type="EMBL" id="SHLY01000004">
    <property type="protein sequence ID" value="TAA45050.1"/>
    <property type="molecule type" value="Genomic_DNA"/>
</dbReference>
<evidence type="ECO:0000313" key="2">
    <source>
        <dbReference type="EMBL" id="TAA45050.1"/>
    </source>
</evidence>
<gene>
    <name evidence="2" type="ORF">EXY25_12640</name>
</gene>
<accession>A0ABY1WNC7</accession>
<dbReference type="Pfam" id="PF10722">
    <property type="entry name" value="YbjN"/>
    <property type="match status" value="1"/>
</dbReference>
<name>A0ABY1WNC7_9GAMM</name>
<keyword evidence="1" id="KW-0732">Signal</keyword>
<comment type="caution">
    <text evidence="2">The sequence shown here is derived from an EMBL/GenBank/DDBJ whole genome shotgun (WGS) entry which is preliminary data.</text>
</comment>
<feature type="signal peptide" evidence="1">
    <location>
        <begin position="1"/>
        <end position="22"/>
    </location>
</feature>
<organism evidence="2 3">
    <name type="scientific">Corallincola spongiicola</name>
    <dbReference type="NCBI Taxonomy" id="2520508"/>
    <lineage>
        <taxon>Bacteria</taxon>
        <taxon>Pseudomonadati</taxon>
        <taxon>Pseudomonadota</taxon>
        <taxon>Gammaproteobacteria</taxon>
        <taxon>Alteromonadales</taxon>
        <taxon>Psychromonadaceae</taxon>
        <taxon>Corallincola</taxon>
    </lineage>
</organism>
<sequence length="172" mass="19112">MMCKRLFLVLAFLLVPMSQVSAAPSKTQVNAALEVLQEAVKSMGPTLVSRFSLAELEQLLKQHGYKEVKVRESGSIVFNHDGTNYVLQLYDDGDLQLYFGVSGIRLTASAMNEWNRTKRLSRAYLDSDDDPGLEADLMANGGINEEIVSEFIKVFVNTSAPAFENFLRENGV</sequence>
<dbReference type="InterPro" id="IPR019660">
    <property type="entry name" value="Put_sensory_transdc_reg_YbjN"/>
</dbReference>
<protein>
    <submittedName>
        <fullName evidence="2">YbjN domain-containing protein</fullName>
    </submittedName>
</protein>